<dbReference type="RefSeq" id="WP_247628808.1">
    <property type="nucleotide sequence ID" value="NZ_JAHWXN010000001.1"/>
</dbReference>
<dbReference type="Proteomes" id="UP001300096">
    <property type="component" value="Unassembled WGS sequence"/>
</dbReference>
<name>A0ABT0FCH5_9MICO</name>
<evidence type="ECO:0000313" key="2">
    <source>
        <dbReference type="Proteomes" id="UP001300096"/>
    </source>
</evidence>
<reference evidence="1 2" key="1">
    <citation type="submission" date="2021-06" db="EMBL/GenBank/DDBJ databases">
        <title>Genome-based taxonomic framework of Microbacterium strains isolated from marine environment, the description of four new species and reclassification of four preexisting species.</title>
        <authorList>
            <person name="Lee S.D."/>
            <person name="Kim S.-M."/>
            <person name="Byeon Y.-S."/>
            <person name="Yang H.L."/>
            <person name="Kim I.S."/>
        </authorList>
    </citation>
    <scope>NUCLEOTIDE SEQUENCE [LARGE SCALE GENOMIC DNA]</scope>
    <source>
        <strain evidence="1 2">SSW1-49</strain>
    </source>
</reference>
<proteinExistence type="predicted"/>
<evidence type="ECO:0000313" key="1">
    <source>
        <dbReference type="EMBL" id="MCK2035384.1"/>
    </source>
</evidence>
<sequence length="97" mass="10641">MTAVELFYDDLYESETDFTGAVSTLQFDVPCLRGDDPGVETPIGRYPLKVELNRRMDELYDASSAYEDAGMALAEALSTIRSAYSALDEELSGEDVG</sequence>
<comment type="caution">
    <text evidence="1">The sequence shown here is derived from an EMBL/GenBank/DDBJ whole genome shotgun (WGS) entry which is preliminary data.</text>
</comment>
<gene>
    <name evidence="1" type="ORF">KZC51_04465</name>
</gene>
<keyword evidence="2" id="KW-1185">Reference proteome</keyword>
<accession>A0ABT0FCH5</accession>
<dbReference type="EMBL" id="JAHWXN010000001">
    <property type="protein sequence ID" value="MCK2035384.1"/>
    <property type="molecule type" value="Genomic_DNA"/>
</dbReference>
<protein>
    <submittedName>
        <fullName evidence="1">Uncharacterized protein</fullName>
    </submittedName>
</protein>
<organism evidence="1 2">
    <name type="scientific">Microbacterium croceum</name>
    <dbReference type="NCBI Taxonomy" id="2851645"/>
    <lineage>
        <taxon>Bacteria</taxon>
        <taxon>Bacillati</taxon>
        <taxon>Actinomycetota</taxon>
        <taxon>Actinomycetes</taxon>
        <taxon>Micrococcales</taxon>
        <taxon>Microbacteriaceae</taxon>
        <taxon>Microbacterium</taxon>
    </lineage>
</organism>